<dbReference type="EMBL" id="LT607413">
    <property type="protein sequence ID" value="SCE74271.1"/>
    <property type="molecule type" value="Genomic_DNA"/>
</dbReference>
<organism evidence="3 4">
    <name type="scientific">Micromonospora echinospora</name>
    <name type="common">Micromonospora purpurea</name>
    <dbReference type="NCBI Taxonomy" id="1877"/>
    <lineage>
        <taxon>Bacteria</taxon>
        <taxon>Bacillati</taxon>
        <taxon>Actinomycetota</taxon>
        <taxon>Actinomycetes</taxon>
        <taxon>Micromonosporales</taxon>
        <taxon>Micromonosporaceae</taxon>
        <taxon>Micromonospora</taxon>
    </lineage>
</organism>
<name>A0A1C4URL8_MICEC</name>
<feature type="domain" description="DUF6745" evidence="2">
    <location>
        <begin position="270"/>
        <end position="329"/>
    </location>
</feature>
<proteinExistence type="predicted"/>
<dbReference type="OrthoDB" id="871648at2"/>
<feature type="compositionally biased region" description="Pro residues" evidence="1">
    <location>
        <begin position="347"/>
        <end position="364"/>
    </location>
</feature>
<evidence type="ECO:0000313" key="3">
    <source>
        <dbReference type="EMBL" id="SCE74271.1"/>
    </source>
</evidence>
<accession>A0A1C4URL8</accession>
<evidence type="ECO:0000259" key="2">
    <source>
        <dbReference type="Pfam" id="PF20530"/>
    </source>
</evidence>
<dbReference type="AlphaFoldDB" id="A0A1C4URL8"/>
<keyword evidence="4" id="KW-1185">Reference proteome</keyword>
<dbReference type="InterPro" id="IPR046633">
    <property type="entry name" value="DUF6745"/>
</dbReference>
<feature type="region of interest" description="Disordered" evidence="1">
    <location>
        <begin position="336"/>
        <end position="383"/>
    </location>
</feature>
<dbReference type="Pfam" id="PF20530">
    <property type="entry name" value="DUF6745"/>
    <property type="match status" value="1"/>
</dbReference>
<evidence type="ECO:0000256" key="1">
    <source>
        <dbReference type="SAM" id="MobiDB-lite"/>
    </source>
</evidence>
<evidence type="ECO:0000313" key="4">
    <source>
        <dbReference type="Proteomes" id="UP000198253"/>
    </source>
</evidence>
<dbReference type="RefSeq" id="WP_088980232.1">
    <property type="nucleotide sequence ID" value="NZ_LT607413.1"/>
</dbReference>
<reference evidence="4" key="1">
    <citation type="submission" date="2016-06" db="EMBL/GenBank/DDBJ databases">
        <authorList>
            <person name="Varghese N."/>
            <person name="Submissions Spin"/>
        </authorList>
    </citation>
    <scope>NUCLEOTIDE SEQUENCE [LARGE SCALE GENOMIC DNA]</scope>
    <source>
        <strain evidence="4">DSM 43816</strain>
    </source>
</reference>
<gene>
    <name evidence="3" type="ORF">GA0070618_0577</name>
</gene>
<dbReference type="InParanoid" id="A0A1C4URL8"/>
<dbReference type="Proteomes" id="UP000198253">
    <property type="component" value="Chromosome I"/>
</dbReference>
<sequence length="383" mass="43029">MSYARDLSADEEALLEAEAATWRGHVGSVEPCDRPAAEALVVEAYTAMGHPAPARIVWMDSPLGGVLAARMFRERVRPMRVVERIDPAARAAAGRIVARLAEIAPQDIQPVAWFRTVEDMDVLKADMHAYFYRRQKRHEIIWRNLVDRLRSEFESHLGSPIQYGMWSDVDDVYPAADLWKAVNDRLDTLIDGEERDVHDRVDAEHFRLLHRAMPPGVQRELINSVIDSVGLPPDPEWMLYDKEHGGGIDPWRPVPFLAAFRCAYEIAGMPPSPELAAVARVVRAVGWWWPMTDTAVLTDRPVQYRTTVRAGWPASEEPLLLAYADGFQVRLRQPTTDPELGADVGDPAPPAPRPEPRPVSPAPSAPRGWRRLFSRRSTPNPGD</sequence>
<protein>
    <recommendedName>
        <fullName evidence="2">DUF6745 domain-containing protein</fullName>
    </recommendedName>
</protein>